<dbReference type="SUPFAM" id="SSF74650">
    <property type="entry name" value="Galactose mutarotase-like"/>
    <property type="match status" value="1"/>
</dbReference>
<dbReference type="InterPro" id="IPR006102">
    <property type="entry name" value="Ig-like_GH2"/>
</dbReference>
<accession>A0ABT0MF53</accession>
<name>A0ABT0MF53_9BACL</name>
<feature type="domain" description="Glycosyl hydrolase family 98 putative carbohydrate-binding module" evidence="9">
    <location>
        <begin position="1068"/>
        <end position="1211"/>
    </location>
</feature>
<dbReference type="Pfam" id="PF02837">
    <property type="entry name" value="Glyco_hydro_2_N"/>
    <property type="match status" value="1"/>
</dbReference>
<dbReference type="InterPro" id="IPR013222">
    <property type="entry name" value="Glyco_hyd_98_carb-bd"/>
</dbReference>
<dbReference type="InterPro" id="IPR036156">
    <property type="entry name" value="Beta-gal/glucu_dom_sf"/>
</dbReference>
<dbReference type="InterPro" id="IPR023230">
    <property type="entry name" value="Glyco_hydro_2_CS"/>
</dbReference>
<dbReference type="InterPro" id="IPR050347">
    <property type="entry name" value="Bact_Beta-galactosidase"/>
</dbReference>
<feature type="domain" description="Beta galactosidase small chain/" evidence="10">
    <location>
        <begin position="693"/>
        <end position="964"/>
    </location>
</feature>
<dbReference type="InterPro" id="IPR004199">
    <property type="entry name" value="B-gal_small/dom_5"/>
</dbReference>
<dbReference type="Gene3D" id="2.70.98.10">
    <property type="match status" value="1"/>
</dbReference>
<evidence type="ECO:0000259" key="10">
    <source>
        <dbReference type="SMART" id="SM01038"/>
    </source>
</evidence>
<evidence type="ECO:0000259" key="9">
    <source>
        <dbReference type="SMART" id="SM00776"/>
    </source>
</evidence>
<organism evidence="11 12">
    <name type="scientific">Sporolactobacillus mangiferae</name>
    <dbReference type="NCBI Taxonomy" id="2940498"/>
    <lineage>
        <taxon>Bacteria</taxon>
        <taxon>Bacillati</taxon>
        <taxon>Bacillota</taxon>
        <taxon>Bacilli</taxon>
        <taxon>Bacillales</taxon>
        <taxon>Sporolactobacillaceae</taxon>
        <taxon>Sporolactobacillus</taxon>
    </lineage>
</organism>
<evidence type="ECO:0000256" key="2">
    <source>
        <dbReference type="ARBA" id="ARBA00007401"/>
    </source>
</evidence>
<protein>
    <recommendedName>
        <fullName evidence="4 8">Beta-galactosidase</fullName>
        <ecNumber evidence="3 8">3.2.1.23</ecNumber>
    </recommendedName>
    <alternativeName>
        <fullName evidence="7 8">Lactase</fullName>
    </alternativeName>
</protein>
<dbReference type="Gene3D" id="2.60.120.260">
    <property type="entry name" value="Galactose-binding domain-like"/>
    <property type="match status" value="1"/>
</dbReference>
<keyword evidence="12" id="KW-1185">Reference proteome</keyword>
<evidence type="ECO:0000256" key="5">
    <source>
        <dbReference type="ARBA" id="ARBA00022801"/>
    </source>
</evidence>
<dbReference type="Pfam" id="PF08305">
    <property type="entry name" value="NPCBM"/>
    <property type="match status" value="1"/>
</dbReference>
<evidence type="ECO:0000256" key="4">
    <source>
        <dbReference type="ARBA" id="ARBA00013303"/>
    </source>
</evidence>
<dbReference type="PANTHER" id="PTHR46323">
    <property type="entry name" value="BETA-GALACTOSIDASE"/>
    <property type="match status" value="1"/>
</dbReference>
<dbReference type="SMART" id="SM01038">
    <property type="entry name" value="Bgal_small_N"/>
    <property type="match status" value="1"/>
</dbReference>
<evidence type="ECO:0000313" key="11">
    <source>
        <dbReference type="EMBL" id="MCL1632950.1"/>
    </source>
</evidence>
<dbReference type="InterPro" id="IPR011013">
    <property type="entry name" value="Gal_mutarotase_sf_dom"/>
</dbReference>
<comment type="catalytic activity">
    <reaction evidence="1 8">
        <text>Hydrolysis of terminal non-reducing beta-D-galactose residues in beta-D-galactosides.</text>
        <dbReference type="EC" id="3.2.1.23"/>
    </reaction>
</comment>
<dbReference type="InterPro" id="IPR014718">
    <property type="entry name" value="GH-type_carb-bd"/>
</dbReference>
<evidence type="ECO:0000256" key="6">
    <source>
        <dbReference type="ARBA" id="ARBA00023295"/>
    </source>
</evidence>
<dbReference type="SUPFAM" id="SSF49785">
    <property type="entry name" value="Galactose-binding domain-like"/>
    <property type="match status" value="2"/>
</dbReference>
<dbReference type="PANTHER" id="PTHR46323:SF2">
    <property type="entry name" value="BETA-GALACTOSIDASE"/>
    <property type="match status" value="1"/>
</dbReference>
<dbReference type="Gene3D" id="2.60.120.1060">
    <property type="entry name" value="NPCBM/NEW2 domain"/>
    <property type="match status" value="1"/>
</dbReference>
<evidence type="ECO:0000256" key="3">
    <source>
        <dbReference type="ARBA" id="ARBA00012756"/>
    </source>
</evidence>
<proteinExistence type="inferred from homology"/>
<dbReference type="EMBL" id="JAMAST010000028">
    <property type="protein sequence ID" value="MCL1632950.1"/>
    <property type="molecule type" value="Genomic_DNA"/>
</dbReference>
<dbReference type="InterPro" id="IPR023232">
    <property type="entry name" value="Glyco_hydro_2_AS"/>
</dbReference>
<dbReference type="Gene3D" id="2.60.40.10">
    <property type="entry name" value="Immunoglobulins"/>
    <property type="match status" value="2"/>
</dbReference>
<dbReference type="InterPro" id="IPR006103">
    <property type="entry name" value="Glyco_hydro_2_cat"/>
</dbReference>
<dbReference type="Pfam" id="PF00703">
    <property type="entry name" value="Glyco_hydro_2"/>
    <property type="match status" value="1"/>
</dbReference>
<dbReference type="Pfam" id="PF02836">
    <property type="entry name" value="Glyco_hydro_2_C"/>
    <property type="match status" value="1"/>
</dbReference>
<evidence type="ECO:0000256" key="1">
    <source>
        <dbReference type="ARBA" id="ARBA00001412"/>
    </source>
</evidence>
<dbReference type="InterPro" id="IPR006104">
    <property type="entry name" value="Glyco_hydro_2_N"/>
</dbReference>
<evidence type="ECO:0000256" key="8">
    <source>
        <dbReference type="RuleBase" id="RU361154"/>
    </source>
</evidence>
<dbReference type="InterPro" id="IPR017853">
    <property type="entry name" value="GH"/>
</dbReference>
<comment type="similarity">
    <text evidence="2 8">Belongs to the glycosyl hydrolase 2 family.</text>
</comment>
<evidence type="ECO:0000313" key="12">
    <source>
        <dbReference type="Proteomes" id="UP001203004"/>
    </source>
</evidence>
<dbReference type="RefSeq" id="WP_249104030.1">
    <property type="nucleotide sequence ID" value="NZ_JAMAST010000028.1"/>
</dbReference>
<dbReference type="PROSITE" id="PS00719">
    <property type="entry name" value="GLYCOSYL_HYDROL_F2_1"/>
    <property type="match status" value="1"/>
</dbReference>
<dbReference type="InterPro" id="IPR008979">
    <property type="entry name" value="Galactose-bd-like_sf"/>
</dbReference>
<reference evidence="11 12" key="1">
    <citation type="submission" date="2022-05" db="EMBL/GenBank/DDBJ databases">
        <title>Sporolactobacillus sp nov CPB3-1, isolated from tree bark (Mangifera indica L.).</title>
        <authorList>
            <person name="Phuengjayaem S."/>
            <person name="Tanasupawat S."/>
        </authorList>
    </citation>
    <scope>NUCLEOTIDE SEQUENCE [LARGE SCALE GENOMIC DNA]</scope>
    <source>
        <strain evidence="11 12">CPB3-1</strain>
    </source>
</reference>
<dbReference type="Gene3D" id="3.20.20.80">
    <property type="entry name" value="Glycosidases"/>
    <property type="match status" value="1"/>
</dbReference>
<dbReference type="SUPFAM" id="SSF51445">
    <property type="entry name" value="(Trans)glycosidases"/>
    <property type="match status" value="1"/>
</dbReference>
<keyword evidence="5 8" id="KW-0378">Hydrolase</keyword>
<dbReference type="SMART" id="SM00776">
    <property type="entry name" value="NPCBM"/>
    <property type="match status" value="1"/>
</dbReference>
<gene>
    <name evidence="11" type="ORF">M3N64_13575</name>
</gene>
<dbReference type="Proteomes" id="UP001203004">
    <property type="component" value="Unassembled WGS sequence"/>
</dbReference>
<dbReference type="InterPro" id="IPR006101">
    <property type="entry name" value="Glyco_hydro_2"/>
</dbReference>
<dbReference type="SUPFAM" id="SSF49303">
    <property type="entry name" value="beta-Galactosidase/glucuronidase domain"/>
    <property type="match status" value="2"/>
</dbReference>
<evidence type="ECO:0000256" key="7">
    <source>
        <dbReference type="ARBA" id="ARBA00032230"/>
    </source>
</evidence>
<dbReference type="EC" id="3.2.1.23" evidence="3 8"/>
<dbReference type="PRINTS" id="PR00132">
    <property type="entry name" value="GLHYDRLASE2"/>
</dbReference>
<comment type="caution">
    <text evidence="11">The sequence shown here is derived from an EMBL/GenBank/DDBJ whole genome shotgun (WGS) entry which is preliminary data.</text>
</comment>
<dbReference type="Pfam" id="PF02929">
    <property type="entry name" value="Bgal_small_N"/>
    <property type="match status" value="1"/>
</dbReference>
<dbReference type="Pfam" id="PF16353">
    <property type="entry name" value="LacZ_4"/>
    <property type="match status" value="1"/>
</dbReference>
<dbReference type="InterPro" id="IPR032312">
    <property type="entry name" value="LacZ_4"/>
</dbReference>
<sequence>NGKWAFHWSKNPSSRPEDFYKTDYDVKNWDKIEVPSNMEIKGYGDPIYLNIKYPWIGYENPAPPKAPTTYNPVGSYKRTFTVPGNWKSKKTYLSFQGVKSAFYVWVNGEKVGYSEDSYAPAEFEISKYLKHGENTLAVEVYRWSDGSWLEDQDMIDLRGIFRDVYLYATPKVHMQDFKVETDFDKEYVNADLNVKVNLTNQTTDKTKAVRVETMLYDARKRAVLNKPVKADVDLQGKSSASVSLDKQIKKPKQWSAEDPNLYTLVLSLKDKRGKTLETESTKVGFREFELKNGQMTINGKPIVFKGVNRHEMDPDTGQTLSKSQMIKDIKLLKENNINAVRTSHYPNSSIWLDLADEYGLYLIDEANLESHGVRGSLPDSKAEWTDASIDRLSSMVNRDKNHPSVLIWSLGNEAGSGDNFKKMADWAHEHDKTRLVHYEGDNRWTDVESHMYPSVGSVEAYGKSGNTKPYILCEYSHAMGESVGNLKEYWDAIDKYPNLQGGFIWDWVDQGIRKTTPDGKSTYFSHGGDWKEGYPNDGEFADGLVLPDRTPQPELAEVKKIYQNVKINAVDLLKGQVELTNQNLFTNLSSFNAHWTLKEDNQTIQQGTLKHLDVKPLAKKTVTIPFKKPNLKAGAEYWLNIDFTLPESTEWAKRGHPVAAEQFKLPFKTSDVAATDILKMPKLKVNNSDSKIEISGKDLQVVFDKQKGTLSKYAFDGNDLIKSGPEPNFWRAPTNNDLGNGMPDRDGTWRHAGRDRSVTNVSVKSIADHAVQIDVDQSLPTQQKSQNKISYTVYGTGDIAVKSTLKPGNNLPEIPKVGMTLQVPKQFDQVKWYGRGPEANYWDRNTGYPVDVYSSTVDQQYFPQVRTQEAGNRTDTRWVALTNKKNEGVMVIGQPTIDFSALYYTDENMESVRHPYELTKQNAVILDVDYRQMGLGGDDSWGARTHAQYTLPANKNYAYSYRLHPITRQHSRISSLMQQSKEVLTSDLVKDIRIDGQSLKDFNTDTTDYTVNILKGSRSDVPKVQVTPSSDAVTIKQSDAQSLPGDTTITASAMNGLLTKTYTIHFKVVDEMYASDLDWESGTTGWGSIQRDRSVDGNTLTLAGDSGPIRFDKGIGTHANSEIVYDLSGKGYKTFHAQVGVDQEAGGGSVDFQVLADKEKVFDSGKMTKSTPAKTVDVDLSSIDKLKLIVTDADDGNGNDHADWADARFSAK</sequence>
<dbReference type="InterPro" id="IPR013783">
    <property type="entry name" value="Ig-like_fold"/>
</dbReference>
<feature type="non-terminal residue" evidence="11">
    <location>
        <position position="1"/>
    </location>
</feature>
<keyword evidence="6 8" id="KW-0326">Glycosidase</keyword>
<dbReference type="PROSITE" id="PS00608">
    <property type="entry name" value="GLYCOSYL_HYDROL_F2_2"/>
    <property type="match status" value="1"/>
</dbReference>
<dbReference type="InterPro" id="IPR038637">
    <property type="entry name" value="NPCBM_sf"/>
</dbReference>